<name>A0ABX6K8D5_SALCS</name>
<evidence type="ECO:0000313" key="2">
    <source>
        <dbReference type="EMBL" id="QIR06396.1"/>
    </source>
</evidence>
<dbReference type="InterPro" id="IPR036388">
    <property type="entry name" value="WH-like_DNA-bd_sf"/>
</dbReference>
<dbReference type="EMBL" id="CP050266">
    <property type="protein sequence ID" value="QIR06396.1"/>
    <property type="molecule type" value="Genomic_DNA"/>
</dbReference>
<dbReference type="Proteomes" id="UP000501408">
    <property type="component" value="Chromosome 1"/>
</dbReference>
<dbReference type="Pfam" id="PF13936">
    <property type="entry name" value="HTH_38"/>
    <property type="match status" value="1"/>
</dbReference>
<sequence>MSYQQLTERQRYRISALLARGCSQTVIAETLCKSKSTISRELSGVVDQIIHITY</sequence>
<accession>A0ABX6K8D5</accession>
<proteinExistence type="predicted"/>
<feature type="domain" description="Transposase IS30-like HTH" evidence="1">
    <location>
        <begin position="2"/>
        <end position="42"/>
    </location>
</feature>
<keyword evidence="3" id="KW-1185">Reference proteome</keyword>
<evidence type="ECO:0000313" key="3">
    <source>
        <dbReference type="Proteomes" id="UP000501408"/>
    </source>
</evidence>
<gene>
    <name evidence="2" type="ORF">HBA18_08410</name>
</gene>
<dbReference type="Gene3D" id="1.10.10.10">
    <property type="entry name" value="Winged helix-like DNA-binding domain superfamily/Winged helix DNA-binding domain"/>
    <property type="match status" value="1"/>
</dbReference>
<protein>
    <submittedName>
        <fullName evidence="2">Helix-turn-helix domain-containing protein</fullName>
    </submittedName>
</protein>
<dbReference type="InterPro" id="IPR025246">
    <property type="entry name" value="IS30-like_HTH"/>
</dbReference>
<reference evidence="2 3" key="1">
    <citation type="submission" date="2020-03" db="EMBL/GenBank/DDBJ databases">
        <title>Genome mining reveals the biosynthetic pathways of PHA and ectoines of the halophilic strain Salinivibrio costicola M318 isolated from fermented shrimp paste.</title>
        <authorList>
            <person name="Doan T.V."/>
            <person name="Tran L.T."/>
            <person name="Trieu T.A."/>
            <person name="Nguyen Q.V."/>
            <person name="Quach T.N."/>
            <person name="Phi T.Q."/>
            <person name="Kumar S."/>
        </authorList>
    </citation>
    <scope>NUCLEOTIDE SEQUENCE [LARGE SCALE GENOMIC DNA]</scope>
    <source>
        <strain evidence="2 3">M318</strain>
    </source>
</reference>
<dbReference type="RefSeq" id="WP_167314557.1">
    <property type="nucleotide sequence ID" value="NZ_CP050266.1"/>
</dbReference>
<organism evidence="2 3">
    <name type="scientific">Salinivibrio costicola</name>
    <name type="common">Vibrio costicola</name>
    <dbReference type="NCBI Taxonomy" id="51367"/>
    <lineage>
        <taxon>Bacteria</taxon>
        <taxon>Pseudomonadati</taxon>
        <taxon>Pseudomonadota</taxon>
        <taxon>Gammaproteobacteria</taxon>
        <taxon>Vibrionales</taxon>
        <taxon>Vibrionaceae</taxon>
        <taxon>Salinivibrio</taxon>
    </lineage>
</organism>
<evidence type="ECO:0000259" key="1">
    <source>
        <dbReference type="Pfam" id="PF13936"/>
    </source>
</evidence>